<dbReference type="EMBL" id="CP096659">
    <property type="protein sequence ID" value="UPV75285.1"/>
    <property type="molecule type" value="Genomic_DNA"/>
</dbReference>
<dbReference type="RefSeq" id="WP_248651328.1">
    <property type="nucleotide sequence ID" value="NZ_CP096659.1"/>
</dbReference>
<proteinExistence type="predicted"/>
<dbReference type="CDD" id="cd02208">
    <property type="entry name" value="cupin_RmlC-like"/>
    <property type="match status" value="1"/>
</dbReference>
<dbReference type="Pfam" id="PF07883">
    <property type="entry name" value="Cupin_2"/>
    <property type="match status" value="1"/>
</dbReference>
<evidence type="ECO:0000313" key="3">
    <source>
        <dbReference type="EMBL" id="UPV75285.1"/>
    </source>
</evidence>
<sequence>MDPLTTGRPLDADGAPTDGPALELDPEGAAADLFEESPYPLASSPGTGMWMAPLRWPDDADESPAMLVWLSPDATEFPAHVHTTGEEYFRAVEGELTVVEEGEPRRLDPDDEHTVRPGREHYFWNDTDDFVAFYVDLPWAKTLETQLTVSGLDHEGAFGSGGDYGEPNFLYGLVMTEYLRDGTRVAVGPPTVQRLLWATLGRVAKALGYRPVEERYLRDEFWTETVEQPDL</sequence>
<dbReference type="InterPro" id="IPR014710">
    <property type="entry name" value="RmlC-like_jellyroll"/>
</dbReference>
<dbReference type="Proteomes" id="UP000830729">
    <property type="component" value="Chromosome"/>
</dbReference>
<accession>A0A8U0HVZ6</accession>
<evidence type="ECO:0000259" key="2">
    <source>
        <dbReference type="Pfam" id="PF07883"/>
    </source>
</evidence>
<gene>
    <name evidence="3" type="ORF">M0R89_04260</name>
</gene>
<dbReference type="SUPFAM" id="SSF51182">
    <property type="entry name" value="RmlC-like cupins"/>
    <property type="match status" value="1"/>
</dbReference>
<keyword evidence="4" id="KW-1185">Reference proteome</keyword>
<dbReference type="AlphaFoldDB" id="A0A8U0HVZ6"/>
<protein>
    <submittedName>
        <fullName evidence="3">Cupin domain-containing protein</fullName>
    </submittedName>
</protein>
<dbReference type="InterPro" id="IPR013096">
    <property type="entry name" value="Cupin_2"/>
</dbReference>
<name>A0A8U0HVZ6_9EURY</name>
<dbReference type="InterPro" id="IPR011051">
    <property type="entry name" value="RmlC_Cupin_sf"/>
</dbReference>
<reference evidence="3 4" key="1">
    <citation type="submission" date="2022-04" db="EMBL/GenBank/DDBJ databases">
        <title>Diverse halophilic archaea isolated from saline environments.</title>
        <authorList>
            <person name="Cui H.-L."/>
        </authorList>
    </citation>
    <scope>NUCLEOTIDE SEQUENCE [LARGE SCALE GENOMIC DNA]</scope>
    <source>
        <strain evidence="3 4">XZYJT49</strain>
    </source>
</reference>
<dbReference type="Gene3D" id="2.60.120.10">
    <property type="entry name" value="Jelly Rolls"/>
    <property type="match status" value="1"/>
</dbReference>
<dbReference type="KEGG" id="halx:M0R89_04260"/>
<evidence type="ECO:0000313" key="4">
    <source>
        <dbReference type="Proteomes" id="UP000830729"/>
    </source>
</evidence>
<dbReference type="GeneID" id="72184385"/>
<feature type="region of interest" description="Disordered" evidence="1">
    <location>
        <begin position="1"/>
        <end position="25"/>
    </location>
</feature>
<feature type="domain" description="Cupin type-2" evidence="2">
    <location>
        <begin position="70"/>
        <end position="131"/>
    </location>
</feature>
<organism evidence="3 4">
    <name type="scientific">Halorussus limi</name>
    <dbReference type="NCBI Taxonomy" id="2938695"/>
    <lineage>
        <taxon>Archaea</taxon>
        <taxon>Methanobacteriati</taxon>
        <taxon>Methanobacteriota</taxon>
        <taxon>Stenosarchaea group</taxon>
        <taxon>Halobacteria</taxon>
        <taxon>Halobacteriales</taxon>
        <taxon>Haladaptataceae</taxon>
        <taxon>Halorussus</taxon>
    </lineage>
</organism>
<evidence type="ECO:0000256" key="1">
    <source>
        <dbReference type="SAM" id="MobiDB-lite"/>
    </source>
</evidence>